<dbReference type="Proteomes" id="UP000195667">
    <property type="component" value="Unassembled WGS sequence"/>
</dbReference>
<gene>
    <name evidence="1" type="ORF">CRENPOLYSF1_60001</name>
</gene>
<sequence length="78" mass="8692">MSKFDTPSISLGALPLAHANFDTKLTLSIDIDQKCKINTSKIAQIIYKKPATQEKVIKTSIDTCHHTILLIDLEQLIN</sequence>
<organism evidence="1 2">
    <name type="scientific">Crenothrix polyspora</name>
    <dbReference type="NCBI Taxonomy" id="360316"/>
    <lineage>
        <taxon>Bacteria</taxon>
        <taxon>Pseudomonadati</taxon>
        <taxon>Pseudomonadota</taxon>
        <taxon>Gammaproteobacteria</taxon>
        <taxon>Methylococcales</taxon>
        <taxon>Crenotrichaceae</taxon>
        <taxon>Crenothrix</taxon>
    </lineage>
</organism>
<keyword evidence="2" id="KW-1185">Reference proteome</keyword>
<dbReference type="AlphaFoldDB" id="A0A1R4HF41"/>
<proteinExistence type="predicted"/>
<name>A0A1R4HF41_9GAMM</name>
<protein>
    <submittedName>
        <fullName evidence="1">Uncharacterized protein</fullName>
    </submittedName>
</protein>
<accession>A0A1R4HF41</accession>
<evidence type="ECO:0000313" key="2">
    <source>
        <dbReference type="Proteomes" id="UP000195667"/>
    </source>
</evidence>
<dbReference type="EMBL" id="FUKI01000137">
    <property type="protein sequence ID" value="SJM94844.1"/>
    <property type="molecule type" value="Genomic_DNA"/>
</dbReference>
<evidence type="ECO:0000313" key="1">
    <source>
        <dbReference type="EMBL" id="SJM94844.1"/>
    </source>
</evidence>
<reference evidence="2" key="1">
    <citation type="submission" date="2017-02" db="EMBL/GenBank/DDBJ databases">
        <authorList>
            <person name="Daims H."/>
        </authorList>
    </citation>
    <scope>NUCLEOTIDE SEQUENCE [LARGE SCALE GENOMIC DNA]</scope>
</reference>